<dbReference type="GO" id="GO:0005576">
    <property type="term" value="C:extracellular region"/>
    <property type="evidence" value="ECO:0007669"/>
    <property type="project" value="UniProtKB-SubCell"/>
</dbReference>
<dbReference type="Gene3D" id="2.150.10.10">
    <property type="entry name" value="Serralysin-like metalloprotease, C-terminal"/>
    <property type="match status" value="3"/>
</dbReference>
<evidence type="ECO:0000256" key="2">
    <source>
        <dbReference type="ARBA" id="ARBA00004613"/>
    </source>
</evidence>
<dbReference type="PRINTS" id="PR00313">
    <property type="entry name" value="CABNDNGRPT"/>
</dbReference>
<dbReference type="PRINTS" id="PR01488">
    <property type="entry name" value="RTXTOXINA"/>
</dbReference>
<dbReference type="InterPro" id="IPR018511">
    <property type="entry name" value="Hemolysin-typ_Ca-bd_CS"/>
</dbReference>
<dbReference type="PANTHER" id="PTHR38340">
    <property type="entry name" value="S-LAYER PROTEIN"/>
    <property type="match status" value="1"/>
</dbReference>
<gene>
    <name evidence="9" type="ORF">SAMN05421759_10238</name>
</gene>
<dbReference type="RefSeq" id="WP_076445246.1">
    <property type="nucleotide sequence ID" value="NZ_FTOQ01000002.1"/>
</dbReference>
<dbReference type="PANTHER" id="PTHR38340:SF1">
    <property type="entry name" value="S-LAYER PROTEIN"/>
    <property type="match status" value="1"/>
</dbReference>
<evidence type="ECO:0000256" key="4">
    <source>
        <dbReference type="ARBA" id="ARBA00022656"/>
    </source>
</evidence>
<dbReference type="SUPFAM" id="SSF51294">
    <property type="entry name" value="Hedgehog/intein (Hint) domain"/>
    <property type="match status" value="1"/>
</dbReference>
<dbReference type="Proteomes" id="UP000186684">
    <property type="component" value="Unassembled WGS sequence"/>
</dbReference>
<protein>
    <submittedName>
        <fullName evidence="9">Ca2+-binding protein, RTX toxin-related</fullName>
    </submittedName>
</protein>
<dbReference type="GO" id="GO:0005509">
    <property type="term" value="F:calcium ion binding"/>
    <property type="evidence" value="ECO:0007669"/>
    <property type="project" value="InterPro"/>
</dbReference>
<dbReference type="Gene3D" id="2.170.16.10">
    <property type="entry name" value="Hedgehog/Intein (Hint) domain"/>
    <property type="match status" value="1"/>
</dbReference>
<dbReference type="PROSITE" id="PS00330">
    <property type="entry name" value="HEMOLYSIN_CALCIUM"/>
    <property type="match status" value="5"/>
</dbReference>
<dbReference type="EMBL" id="FTOQ01000002">
    <property type="protein sequence ID" value="SIS64678.1"/>
    <property type="molecule type" value="Genomic_DNA"/>
</dbReference>
<comment type="subcellular location">
    <subcellularLocation>
        <location evidence="1">Membrane</location>
    </subcellularLocation>
    <subcellularLocation>
        <location evidence="2">Secreted</location>
    </subcellularLocation>
</comment>
<dbReference type="OrthoDB" id="6305173at2"/>
<keyword evidence="7" id="KW-0472">Membrane</keyword>
<evidence type="ECO:0000313" key="10">
    <source>
        <dbReference type="Proteomes" id="UP000186684"/>
    </source>
</evidence>
<dbReference type="InterPro" id="IPR050557">
    <property type="entry name" value="RTX_toxin/Mannuronan_C5-epim"/>
</dbReference>
<dbReference type="Pfam" id="PF13403">
    <property type="entry name" value="Hint_2"/>
    <property type="match status" value="1"/>
</dbReference>
<evidence type="ECO:0000256" key="6">
    <source>
        <dbReference type="ARBA" id="ARBA00023026"/>
    </source>
</evidence>
<evidence type="ECO:0000256" key="7">
    <source>
        <dbReference type="ARBA" id="ARBA00023136"/>
    </source>
</evidence>
<evidence type="ECO:0000256" key="1">
    <source>
        <dbReference type="ARBA" id="ARBA00004370"/>
    </source>
</evidence>
<accession>A0A1N7KSU7</accession>
<dbReference type="STRING" id="633194.SAMN05421759_10238"/>
<evidence type="ECO:0000256" key="3">
    <source>
        <dbReference type="ARBA" id="ARBA00022525"/>
    </source>
</evidence>
<dbReference type="InterPro" id="IPR011049">
    <property type="entry name" value="Serralysin-like_metalloprot_C"/>
</dbReference>
<sequence length="952" mass="96723">MPTYSVEIYLTDPLNVWGTTVGATRTWTGAADTGGTATITDNQAGSGSLTLEDIGAGETATATVTTPSGTSTNVSVYAEEVWTVTDTVTGETFQVATLRVTSGDVTGYYTLSEQTLVQGRAYTIDQVDTTPNAGAGDPLFTYADYTVGTAGDDSIDFSYADPQLDGIDQGLTTLGDQIAAGAGNDTVYGGAGADTIDGGSGDDLIYGDNGALSNPALNETFQWSNVAPDGTDVSAGFTENAGAMDVTVSFADIGNNNPTFEIDTAQAQYVGAEGFSPNSSLFLFGNGDGATSATTIGFSGATAEYADEVENLTFIINDVDWGSGNHTDVITVTAINANGDPVSVTLTPYGGDTVSGNTITANTVANTPAQADGAVLVEIAGPVSSVEISYSNLQGGTQGIWITDMSYDVIPTASTDDLITGGTGADTIFGETGDDTILGDDGNDSLVGGDGNDSLEGGIGADVLSGGSGDDTLLGGDGNDTLIAGGNSGLGDSLVGGAGDDVLTDSFFNATLEGGDGADLFNAGYGTVTIDGGEGGTDLDTLSFAVADDTVAILLTVDEAGGFVDDDGDSGVFTNIEAFELSSGADSFDGSAAATPVLVSAGAGNDTLIGGSGNDTLDGGAGDDSLTGGLGNDRFIVSGGSDVITDFNTAGAGDGDATNNDFIDLGSYYDSLDELRADLLDDGILNQSNTLDDEGNAVDYSDNTQFGANSIIVQGASGSTFSSDNTGIVCFVAGTRILTPRGEVAIETLRVGDLVCTGDNGAQPVAWIGRRDVGPEALKADIGLRPILIPQGMFGSDRDLLVSRQHGILVGDDHFVRAGHLAECAQGPRIAHGKREVTYIHLMFDAHQIIFAEGVPSESFFPGPMALKMMSAADRQGLEARFPALSGIASVEDAEARYGAPARPSARKKQVRALLTASRPAPGRRPKAVPGQVGLLVAQAWKNGQVQAVAAR</sequence>
<reference evidence="10" key="1">
    <citation type="submission" date="2017-01" db="EMBL/GenBank/DDBJ databases">
        <authorList>
            <person name="Varghese N."/>
            <person name="Submissions S."/>
        </authorList>
    </citation>
    <scope>NUCLEOTIDE SEQUENCE [LARGE SCALE GENOMIC DNA]</scope>
    <source>
        <strain evidence="10">DSM 29430</strain>
    </source>
</reference>
<evidence type="ECO:0000313" key="9">
    <source>
        <dbReference type="EMBL" id="SIS64678.1"/>
    </source>
</evidence>
<dbReference type="InterPro" id="IPR003995">
    <property type="entry name" value="RTX_toxin_determinant-A"/>
</dbReference>
<keyword evidence="10" id="KW-1185">Reference proteome</keyword>
<proteinExistence type="predicted"/>
<dbReference type="InterPro" id="IPR036844">
    <property type="entry name" value="Hint_dom_sf"/>
</dbReference>
<name>A0A1N7KSU7_9RHOB</name>
<dbReference type="InterPro" id="IPR028992">
    <property type="entry name" value="Hedgehog/Intein_dom"/>
</dbReference>
<keyword evidence="3" id="KW-0964">Secreted</keyword>
<evidence type="ECO:0000256" key="5">
    <source>
        <dbReference type="ARBA" id="ARBA00022737"/>
    </source>
</evidence>
<keyword evidence="6" id="KW-0843">Virulence</keyword>
<feature type="domain" description="Hedgehog/Intein (Hint)" evidence="8">
    <location>
        <begin position="729"/>
        <end position="863"/>
    </location>
</feature>
<evidence type="ECO:0000259" key="8">
    <source>
        <dbReference type="Pfam" id="PF13403"/>
    </source>
</evidence>
<organism evidence="9 10">
    <name type="scientific">Roseivivax lentus</name>
    <dbReference type="NCBI Taxonomy" id="633194"/>
    <lineage>
        <taxon>Bacteria</taxon>
        <taxon>Pseudomonadati</taxon>
        <taxon>Pseudomonadota</taxon>
        <taxon>Alphaproteobacteria</taxon>
        <taxon>Rhodobacterales</taxon>
        <taxon>Roseobacteraceae</taxon>
        <taxon>Roseivivax</taxon>
    </lineage>
</organism>
<dbReference type="SUPFAM" id="SSF51120">
    <property type="entry name" value="beta-Roll"/>
    <property type="match status" value="3"/>
</dbReference>
<keyword evidence="5" id="KW-0677">Repeat</keyword>
<dbReference type="GO" id="GO:0090729">
    <property type="term" value="F:toxin activity"/>
    <property type="evidence" value="ECO:0007669"/>
    <property type="project" value="UniProtKB-KW"/>
</dbReference>
<dbReference type="InterPro" id="IPR001343">
    <property type="entry name" value="Hemolysn_Ca-bd"/>
</dbReference>
<dbReference type="Pfam" id="PF00353">
    <property type="entry name" value="HemolysinCabind"/>
    <property type="match status" value="5"/>
</dbReference>
<dbReference type="AlphaFoldDB" id="A0A1N7KSU7"/>
<dbReference type="GO" id="GO:0016020">
    <property type="term" value="C:membrane"/>
    <property type="evidence" value="ECO:0007669"/>
    <property type="project" value="UniProtKB-SubCell"/>
</dbReference>
<keyword evidence="4" id="KW-0800">Toxin</keyword>